<proteinExistence type="predicted"/>
<dbReference type="PANTHER" id="PTHR34072">
    <property type="entry name" value="ENZYMATIC POLYPROTEIN-RELATED"/>
    <property type="match status" value="1"/>
</dbReference>
<name>A0A6L2KWZ7_TANCI</name>
<keyword evidence="2" id="KW-0808">Transferase</keyword>
<evidence type="ECO:0000259" key="1">
    <source>
        <dbReference type="Pfam" id="PF17919"/>
    </source>
</evidence>
<dbReference type="GO" id="GO:0003964">
    <property type="term" value="F:RNA-directed DNA polymerase activity"/>
    <property type="evidence" value="ECO:0007669"/>
    <property type="project" value="UniProtKB-KW"/>
</dbReference>
<dbReference type="SUPFAM" id="SSF53098">
    <property type="entry name" value="Ribonuclease H-like"/>
    <property type="match status" value="1"/>
</dbReference>
<dbReference type="InterPro" id="IPR036397">
    <property type="entry name" value="RNaseH_sf"/>
</dbReference>
<keyword evidence="2" id="KW-0548">Nucleotidyltransferase</keyword>
<dbReference type="InterPro" id="IPR012337">
    <property type="entry name" value="RNaseH-like_sf"/>
</dbReference>
<gene>
    <name evidence="2" type="ORF">Tci_025744</name>
</gene>
<dbReference type="AlphaFoldDB" id="A0A6L2KWZ7"/>
<dbReference type="GO" id="GO:0003676">
    <property type="term" value="F:nucleic acid binding"/>
    <property type="evidence" value="ECO:0007669"/>
    <property type="project" value="InterPro"/>
</dbReference>
<keyword evidence="2" id="KW-0695">RNA-directed DNA polymerase</keyword>
<dbReference type="InterPro" id="IPR041577">
    <property type="entry name" value="RT_RNaseH_2"/>
</dbReference>
<dbReference type="EMBL" id="BKCJ010003225">
    <property type="protein sequence ID" value="GEU53766.1"/>
    <property type="molecule type" value="Genomic_DNA"/>
</dbReference>
<dbReference type="SUPFAM" id="SSF56672">
    <property type="entry name" value="DNA/RNA polymerases"/>
    <property type="match status" value="1"/>
</dbReference>
<feature type="domain" description="Reverse transcriptase/retrotransposon-derived protein RNase H-like" evidence="1">
    <location>
        <begin position="13"/>
        <end position="87"/>
    </location>
</feature>
<reference evidence="2" key="1">
    <citation type="journal article" date="2019" name="Sci. Rep.">
        <title>Draft genome of Tanacetum cinerariifolium, the natural source of mosquito coil.</title>
        <authorList>
            <person name="Yamashiro T."/>
            <person name="Shiraishi A."/>
            <person name="Satake H."/>
            <person name="Nakayama K."/>
        </authorList>
    </citation>
    <scope>NUCLEOTIDE SEQUENCE</scope>
</reference>
<organism evidence="2">
    <name type="scientific">Tanacetum cinerariifolium</name>
    <name type="common">Dalmatian daisy</name>
    <name type="synonym">Chrysanthemum cinerariifolium</name>
    <dbReference type="NCBI Taxonomy" id="118510"/>
    <lineage>
        <taxon>Eukaryota</taxon>
        <taxon>Viridiplantae</taxon>
        <taxon>Streptophyta</taxon>
        <taxon>Embryophyta</taxon>
        <taxon>Tracheophyta</taxon>
        <taxon>Spermatophyta</taxon>
        <taxon>Magnoliopsida</taxon>
        <taxon>eudicotyledons</taxon>
        <taxon>Gunneridae</taxon>
        <taxon>Pentapetalae</taxon>
        <taxon>asterids</taxon>
        <taxon>campanulids</taxon>
        <taxon>Asterales</taxon>
        <taxon>Asteraceae</taxon>
        <taxon>Asteroideae</taxon>
        <taxon>Anthemideae</taxon>
        <taxon>Anthemidinae</taxon>
        <taxon>Tanacetum</taxon>
    </lineage>
</organism>
<comment type="caution">
    <text evidence="2">The sequence shown here is derived from an EMBL/GenBank/DDBJ whole genome shotgun (WGS) entry which is preliminary data.</text>
</comment>
<dbReference type="Pfam" id="PF17919">
    <property type="entry name" value="RT_RNaseH_2"/>
    <property type="match status" value="1"/>
</dbReference>
<dbReference type="PANTHER" id="PTHR34072:SF52">
    <property type="entry name" value="RIBONUCLEASE H"/>
    <property type="match status" value="1"/>
</dbReference>
<accession>A0A6L2KWZ7</accession>
<dbReference type="Gene3D" id="3.30.420.10">
    <property type="entry name" value="Ribonuclease H-like superfamily/Ribonuclease H"/>
    <property type="match status" value="1"/>
</dbReference>
<sequence>MDWWTQKTRKFDWRGREETTFQLLKQKLCSVLIMSLLEGSENFVVHCDTLHKGLCMVLTQKEKVIAYASRQLKVHEKNYTTHDLELRDVYLKEVVSRHGVPVLIISDRDSRFTSHFWQSLQKALGWDRHLPLVKFSYNNIYDMSIKAAPFEALYGHEIQINDKLYFIKEPVDVISIQYDQGYGKEFMKEVIIKRADGHIHSFLESSVIWERVHDYYLLMESYQLKVNLTVPTLTVPCIEDLSPYSIIAIPFIGLICENSKKEKGL</sequence>
<protein>
    <submittedName>
        <fullName evidence="2">Putative reverse transcriptase domain-containing protein</fullName>
    </submittedName>
</protein>
<evidence type="ECO:0000313" key="2">
    <source>
        <dbReference type="EMBL" id="GEU53766.1"/>
    </source>
</evidence>
<dbReference type="InterPro" id="IPR043502">
    <property type="entry name" value="DNA/RNA_pol_sf"/>
</dbReference>